<feature type="transmembrane region" description="Helical" evidence="1">
    <location>
        <begin position="51"/>
        <end position="72"/>
    </location>
</feature>
<organism evidence="2">
    <name type="scientific">Ixodes ricinus</name>
    <name type="common">Common tick</name>
    <name type="synonym">Acarus ricinus</name>
    <dbReference type="NCBI Taxonomy" id="34613"/>
    <lineage>
        <taxon>Eukaryota</taxon>
        <taxon>Metazoa</taxon>
        <taxon>Ecdysozoa</taxon>
        <taxon>Arthropoda</taxon>
        <taxon>Chelicerata</taxon>
        <taxon>Arachnida</taxon>
        <taxon>Acari</taxon>
        <taxon>Parasitiformes</taxon>
        <taxon>Ixodida</taxon>
        <taxon>Ixodoidea</taxon>
        <taxon>Ixodidae</taxon>
        <taxon>Ixodinae</taxon>
        <taxon>Ixodes</taxon>
    </lineage>
</organism>
<dbReference type="EMBL" id="GIFC01002697">
    <property type="protein sequence ID" value="MXU84780.1"/>
    <property type="molecule type" value="Transcribed_RNA"/>
</dbReference>
<sequence>MVCPWTPSSSLTQFSYTFCSLLLAAVSKLLRSQQIGTSVVFSYIVMQTIDLHLQFSVISILCAGVSYFVFIWRRCRTENHCR</sequence>
<accession>A0A6B0U7Y5</accession>
<evidence type="ECO:0000313" key="2">
    <source>
        <dbReference type="EMBL" id="MXU84780.1"/>
    </source>
</evidence>
<dbReference type="AlphaFoldDB" id="A0A6B0U7Y5"/>
<keyword evidence="1" id="KW-0812">Transmembrane</keyword>
<keyword evidence="1" id="KW-0472">Membrane</keyword>
<keyword evidence="1" id="KW-1133">Transmembrane helix</keyword>
<name>A0A6B0U7Y5_IXORI</name>
<evidence type="ECO:0000256" key="1">
    <source>
        <dbReference type="SAM" id="Phobius"/>
    </source>
</evidence>
<reference evidence="2" key="1">
    <citation type="submission" date="2019-12" db="EMBL/GenBank/DDBJ databases">
        <title>An insight into the sialome of adult female Ixodes ricinus ticks feeding for 6 days.</title>
        <authorList>
            <person name="Perner J."/>
            <person name="Ribeiro J.M.C."/>
        </authorList>
    </citation>
    <scope>NUCLEOTIDE SEQUENCE</scope>
    <source>
        <strain evidence="2">Semi-engorged</strain>
        <tissue evidence="2">Salivary glands</tissue>
    </source>
</reference>
<protein>
    <submittedName>
        <fullName evidence="2">Uncharacterized protein</fullName>
    </submittedName>
</protein>
<proteinExistence type="predicted"/>